<dbReference type="InterPro" id="IPR001087">
    <property type="entry name" value="GDSL"/>
</dbReference>
<keyword evidence="2" id="KW-0732">Signal</keyword>
<dbReference type="InterPro" id="IPR051058">
    <property type="entry name" value="GDSL_Est/Lipase"/>
</dbReference>
<keyword evidence="1" id="KW-0378">Hydrolase</keyword>
<gene>
    <name evidence="3" type="ORF">BD626DRAFT_456576</name>
</gene>
<accession>A0A550CH42</accession>
<evidence type="ECO:0008006" key="5">
    <source>
        <dbReference type="Google" id="ProtNLM"/>
    </source>
</evidence>
<dbReference type="SUPFAM" id="SSF52266">
    <property type="entry name" value="SGNH hydrolase"/>
    <property type="match status" value="1"/>
</dbReference>
<name>A0A550CH42_9AGAR</name>
<evidence type="ECO:0000313" key="4">
    <source>
        <dbReference type="Proteomes" id="UP000320762"/>
    </source>
</evidence>
<dbReference type="Gene3D" id="3.40.50.1110">
    <property type="entry name" value="SGNH hydrolase"/>
    <property type="match status" value="1"/>
</dbReference>
<dbReference type="PANTHER" id="PTHR45648:SF85">
    <property type="entry name" value="A, PUTATIVE (AFU_ORTHOLOGUE AFUA_2G10760)-RELATED"/>
    <property type="match status" value="1"/>
</dbReference>
<evidence type="ECO:0000256" key="2">
    <source>
        <dbReference type="SAM" id="SignalP"/>
    </source>
</evidence>
<dbReference type="InterPro" id="IPR036514">
    <property type="entry name" value="SGNH_hydro_sf"/>
</dbReference>
<dbReference type="CDD" id="cd01846">
    <property type="entry name" value="fatty_acyltransferase_like"/>
    <property type="match status" value="1"/>
</dbReference>
<comment type="caution">
    <text evidence="3">The sequence shown here is derived from an EMBL/GenBank/DDBJ whole genome shotgun (WGS) entry which is preliminary data.</text>
</comment>
<dbReference type="PANTHER" id="PTHR45648">
    <property type="entry name" value="GDSL LIPASE/ACYLHYDROLASE FAMILY PROTEIN (AFU_ORTHOLOGUE AFUA_4G14700)"/>
    <property type="match status" value="1"/>
</dbReference>
<dbReference type="STRING" id="97359.A0A550CH42"/>
<evidence type="ECO:0000256" key="1">
    <source>
        <dbReference type="ARBA" id="ARBA00022801"/>
    </source>
</evidence>
<dbReference type="AlphaFoldDB" id="A0A550CH42"/>
<dbReference type="OrthoDB" id="1600564at2759"/>
<sequence length="310" mass="34050">MHPAGVVMFVFAARVSALAATFDWAQVQYVYAFGDSYSFVQGTRGYANYSFIGDLSHLAFTPEELLSTEIVARNTSSEGSNWLEFLTGCFSGLPSSCDIQLWDFAFAGADIDAALLPLHHDFTVPLVDQVYQWATYAADVLPHPAGKTLTTWWIGINDTGDTASNTTLDFGAFWEEEMSSYFAAVQKAYDSGLNLAHLFLNVPPGERSPANVNDAEKGALLKEHIDLFNAALDDHIMQFAATNPDATVLTFDANKWFNAVLDDPALYGFDNVTGYCTCEDPVGYFWYNTGHPTEAVHKLLAEAIKEQLSA</sequence>
<feature type="signal peptide" evidence="2">
    <location>
        <begin position="1"/>
        <end position="19"/>
    </location>
</feature>
<evidence type="ECO:0000313" key="3">
    <source>
        <dbReference type="EMBL" id="TRM64119.1"/>
    </source>
</evidence>
<dbReference type="GO" id="GO:0016788">
    <property type="term" value="F:hydrolase activity, acting on ester bonds"/>
    <property type="evidence" value="ECO:0007669"/>
    <property type="project" value="InterPro"/>
</dbReference>
<protein>
    <recommendedName>
        <fullName evidence="5">Carbohydrate esterase family 16 protein</fullName>
    </recommendedName>
</protein>
<dbReference type="EMBL" id="VDMD01000008">
    <property type="protein sequence ID" value="TRM64119.1"/>
    <property type="molecule type" value="Genomic_DNA"/>
</dbReference>
<feature type="chain" id="PRO_5021804682" description="Carbohydrate esterase family 16 protein" evidence="2">
    <location>
        <begin position="20"/>
        <end position="310"/>
    </location>
</feature>
<dbReference type="Pfam" id="PF00657">
    <property type="entry name" value="Lipase_GDSL"/>
    <property type="match status" value="1"/>
</dbReference>
<proteinExistence type="predicted"/>
<reference evidence="3 4" key="1">
    <citation type="journal article" date="2019" name="New Phytol.">
        <title>Comparative genomics reveals unique wood-decay strategies and fruiting body development in the Schizophyllaceae.</title>
        <authorList>
            <person name="Almasi E."/>
            <person name="Sahu N."/>
            <person name="Krizsan K."/>
            <person name="Balint B."/>
            <person name="Kovacs G.M."/>
            <person name="Kiss B."/>
            <person name="Cseklye J."/>
            <person name="Drula E."/>
            <person name="Henrissat B."/>
            <person name="Nagy I."/>
            <person name="Chovatia M."/>
            <person name="Adam C."/>
            <person name="LaButti K."/>
            <person name="Lipzen A."/>
            <person name="Riley R."/>
            <person name="Grigoriev I.V."/>
            <person name="Nagy L.G."/>
        </authorList>
    </citation>
    <scope>NUCLEOTIDE SEQUENCE [LARGE SCALE GENOMIC DNA]</scope>
    <source>
        <strain evidence="3 4">NL-1724</strain>
    </source>
</reference>
<organism evidence="3 4">
    <name type="scientific">Schizophyllum amplum</name>
    <dbReference type="NCBI Taxonomy" id="97359"/>
    <lineage>
        <taxon>Eukaryota</taxon>
        <taxon>Fungi</taxon>
        <taxon>Dikarya</taxon>
        <taxon>Basidiomycota</taxon>
        <taxon>Agaricomycotina</taxon>
        <taxon>Agaricomycetes</taxon>
        <taxon>Agaricomycetidae</taxon>
        <taxon>Agaricales</taxon>
        <taxon>Schizophyllaceae</taxon>
        <taxon>Schizophyllum</taxon>
    </lineage>
</organism>
<keyword evidence="4" id="KW-1185">Reference proteome</keyword>
<dbReference type="Proteomes" id="UP000320762">
    <property type="component" value="Unassembled WGS sequence"/>
</dbReference>